<dbReference type="Proteomes" id="UP001596071">
    <property type="component" value="Unassembled WGS sequence"/>
</dbReference>
<evidence type="ECO:0000313" key="1">
    <source>
        <dbReference type="EMBL" id="MFC5603634.1"/>
    </source>
</evidence>
<sequence>MIDVKSIQERKKLRLAILEELYNHHFFSPSQNNCLIVKTNELYGERNSEKHLAYHYLVTSGYIHLDISGDSSVVSITAKGIDYVESNYE</sequence>
<proteinExistence type="predicted"/>
<name>A0ABW0TZB3_9BACL</name>
<evidence type="ECO:0000313" key="2">
    <source>
        <dbReference type="Proteomes" id="UP001596071"/>
    </source>
</evidence>
<keyword evidence="2" id="KW-1185">Reference proteome</keyword>
<accession>A0ABW0TZB3</accession>
<dbReference type="EMBL" id="JBHSNP010000023">
    <property type="protein sequence ID" value="MFC5603634.1"/>
    <property type="molecule type" value="Genomic_DNA"/>
</dbReference>
<organism evidence="1 2">
    <name type="scientific">Sporosarcina koreensis</name>
    <dbReference type="NCBI Taxonomy" id="334735"/>
    <lineage>
        <taxon>Bacteria</taxon>
        <taxon>Bacillati</taxon>
        <taxon>Bacillota</taxon>
        <taxon>Bacilli</taxon>
        <taxon>Bacillales</taxon>
        <taxon>Caryophanaceae</taxon>
        <taxon>Sporosarcina</taxon>
    </lineage>
</organism>
<reference evidence="2" key="1">
    <citation type="journal article" date="2019" name="Int. J. Syst. Evol. Microbiol.">
        <title>The Global Catalogue of Microorganisms (GCM) 10K type strain sequencing project: providing services to taxonomists for standard genome sequencing and annotation.</title>
        <authorList>
            <consortium name="The Broad Institute Genomics Platform"/>
            <consortium name="The Broad Institute Genome Sequencing Center for Infectious Disease"/>
            <person name="Wu L."/>
            <person name="Ma J."/>
        </authorList>
    </citation>
    <scope>NUCLEOTIDE SEQUENCE [LARGE SCALE GENOMIC DNA]</scope>
    <source>
        <strain evidence="2">KACC 11299</strain>
    </source>
</reference>
<gene>
    <name evidence="1" type="ORF">ACFPTP_10435</name>
</gene>
<comment type="caution">
    <text evidence="1">The sequence shown here is derived from an EMBL/GenBank/DDBJ whole genome shotgun (WGS) entry which is preliminary data.</text>
</comment>
<dbReference type="RefSeq" id="WP_381444450.1">
    <property type="nucleotide sequence ID" value="NZ_JBHSNP010000023.1"/>
</dbReference>
<protein>
    <submittedName>
        <fullName evidence="1">Uncharacterized protein</fullName>
    </submittedName>
</protein>